<evidence type="ECO:0000313" key="6">
    <source>
        <dbReference type="Proteomes" id="UP001165653"/>
    </source>
</evidence>
<dbReference type="SUPFAM" id="SSF53335">
    <property type="entry name" value="S-adenosyl-L-methionine-dependent methyltransferases"/>
    <property type="match status" value="1"/>
</dbReference>
<comment type="caution">
    <text evidence="5">The sequence shown here is derived from an EMBL/GenBank/DDBJ whole genome shotgun (WGS) entry which is preliminary data.</text>
</comment>
<dbReference type="RefSeq" id="WP_264511626.1">
    <property type="nucleotide sequence ID" value="NZ_JAPDDR010000002.1"/>
</dbReference>
<dbReference type="InterPro" id="IPR013216">
    <property type="entry name" value="Methyltransf_11"/>
</dbReference>
<comment type="similarity">
    <text evidence="1">Belongs to the methyltransferase superfamily.</text>
</comment>
<gene>
    <name evidence="5" type="ORF">OJ996_04485</name>
</gene>
<dbReference type="GO" id="GO:0032259">
    <property type="term" value="P:methylation"/>
    <property type="evidence" value="ECO:0007669"/>
    <property type="project" value="UniProtKB-KW"/>
</dbReference>
<keyword evidence="2 5" id="KW-0489">Methyltransferase</keyword>
<evidence type="ECO:0000313" key="5">
    <source>
        <dbReference type="EMBL" id="MCW1912817.1"/>
    </source>
</evidence>
<reference evidence="5" key="1">
    <citation type="submission" date="2022-10" db="EMBL/GenBank/DDBJ databases">
        <title>Luteolibacter sp. GHJ8, whole genome shotgun sequencing project.</title>
        <authorList>
            <person name="Zhao G."/>
            <person name="Shen L."/>
        </authorList>
    </citation>
    <scope>NUCLEOTIDE SEQUENCE</scope>
    <source>
        <strain evidence="5">GHJ8</strain>
    </source>
</reference>
<dbReference type="PANTHER" id="PTHR44942:SF4">
    <property type="entry name" value="METHYLTRANSFERASE TYPE 11 DOMAIN-CONTAINING PROTEIN"/>
    <property type="match status" value="1"/>
</dbReference>
<dbReference type="Proteomes" id="UP001165653">
    <property type="component" value="Unassembled WGS sequence"/>
</dbReference>
<dbReference type="PANTHER" id="PTHR44942">
    <property type="entry name" value="METHYLTRANSF_11 DOMAIN-CONTAINING PROTEIN"/>
    <property type="match status" value="1"/>
</dbReference>
<dbReference type="EMBL" id="JAPDDR010000002">
    <property type="protein sequence ID" value="MCW1912817.1"/>
    <property type="molecule type" value="Genomic_DNA"/>
</dbReference>
<dbReference type="GO" id="GO:0008168">
    <property type="term" value="F:methyltransferase activity"/>
    <property type="evidence" value="ECO:0007669"/>
    <property type="project" value="UniProtKB-KW"/>
</dbReference>
<evidence type="ECO:0000256" key="2">
    <source>
        <dbReference type="ARBA" id="ARBA00022603"/>
    </source>
</evidence>
<dbReference type="Pfam" id="PF08241">
    <property type="entry name" value="Methyltransf_11"/>
    <property type="match status" value="1"/>
</dbReference>
<dbReference type="CDD" id="cd02440">
    <property type="entry name" value="AdoMet_MTases"/>
    <property type="match status" value="1"/>
</dbReference>
<dbReference type="Gene3D" id="3.40.50.150">
    <property type="entry name" value="Vaccinia Virus protein VP39"/>
    <property type="match status" value="1"/>
</dbReference>
<organism evidence="5 6">
    <name type="scientific">Luteolibacter rhizosphaerae</name>
    <dbReference type="NCBI Taxonomy" id="2989719"/>
    <lineage>
        <taxon>Bacteria</taxon>
        <taxon>Pseudomonadati</taxon>
        <taxon>Verrucomicrobiota</taxon>
        <taxon>Verrucomicrobiia</taxon>
        <taxon>Verrucomicrobiales</taxon>
        <taxon>Verrucomicrobiaceae</taxon>
        <taxon>Luteolibacter</taxon>
    </lineage>
</organism>
<evidence type="ECO:0000256" key="3">
    <source>
        <dbReference type="ARBA" id="ARBA00022679"/>
    </source>
</evidence>
<evidence type="ECO:0000256" key="1">
    <source>
        <dbReference type="ARBA" id="ARBA00008361"/>
    </source>
</evidence>
<feature type="domain" description="Methyltransferase type 11" evidence="4">
    <location>
        <begin position="49"/>
        <end position="139"/>
    </location>
</feature>
<proteinExistence type="inferred from homology"/>
<name>A0ABT3FZ08_9BACT</name>
<dbReference type="InterPro" id="IPR051052">
    <property type="entry name" value="Diverse_substrate_MTase"/>
</dbReference>
<evidence type="ECO:0000259" key="4">
    <source>
        <dbReference type="Pfam" id="PF08241"/>
    </source>
</evidence>
<protein>
    <submittedName>
        <fullName evidence="5">Class I SAM-dependent methyltransferase</fullName>
    </submittedName>
</protein>
<sequence>MDAETTFAGNMDRFTGFAGQYDEHRAAPPARMASLLMEIAQADASGTVVDLGCGTGLSSRYWVGKISHIIGIEPTDSMRAEAERRGGEGLRYQRGFSHDTGLPDGSVDIVTCAQALHWMDPQGTFSEAARILKAGGVFAACDYDWPPVTGIWKVDKAYAECDRQGRALERELGLADALEFYEKSGHLTRMHASGAFRWVREILLHDEDEGDAERLVGLALSQGSVQTLLKAGLSEDEIGITRLREKAGSLMPGKKRWLWSSRLRVGVV</sequence>
<dbReference type="InterPro" id="IPR029063">
    <property type="entry name" value="SAM-dependent_MTases_sf"/>
</dbReference>
<keyword evidence="6" id="KW-1185">Reference proteome</keyword>
<accession>A0ABT3FZ08</accession>
<keyword evidence="3" id="KW-0808">Transferase</keyword>